<dbReference type="Proteomes" id="UP001221909">
    <property type="component" value="Unassembled WGS sequence"/>
</dbReference>
<protein>
    <recommendedName>
        <fullName evidence="4">DUF4870 domain-containing protein</fullName>
    </recommendedName>
</protein>
<dbReference type="RefSeq" id="WP_273749582.1">
    <property type="nucleotide sequence ID" value="NZ_JAQSJE010000002.1"/>
</dbReference>
<keyword evidence="3" id="KW-1185">Reference proteome</keyword>
<keyword evidence="1" id="KW-0472">Membrane</keyword>
<keyword evidence="1" id="KW-0812">Transmembrane</keyword>
<proteinExistence type="predicted"/>
<comment type="caution">
    <text evidence="2">The sequence shown here is derived from an EMBL/GenBank/DDBJ whole genome shotgun (WGS) entry which is preliminary data.</text>
</comment>
<name>A0ABT5MR97_9PAST</name>
<dbReference type="EMBL" id="JAQSJE010000002">
    <property type="protein sequence ID" value="MDD0823387.1"/>
    <property type="molecule type" value="Genomic_DNA"/>
</dbReference>
<feature type="transmembrane region" description="Helical" evidence="1">
    <location>
        <begin position="12"/>
        <end position="41"/>
    </location>
</feature>
<sequence length="116" mass="13125">MENQIELQKNKQLLYVAYICYVLSTFLGGIPSLIGLIIVYLKRNEFQGTIYYDHCTFLIRTFWIAFIVGIIGLLTSFLGIGLIIIAIASIWFLVRSVAGGLKLHSDRAINPTTWLL</sequence>
<feature type="transmembrane region" description="Helical" evidence="1">
    <location>
        <begin position="61"/>
        <end position="94"/>
    </location>
</feature>
<evidence type="ECO:0000256" key="1">
    <source>
        <dbReference type="SAM" id="Phobius"/>
    </source>
</evidence>
<keyword evidence="1" id="KW-1133">Transmembrane helix</keyword>
<reference evidence="2 3" key="1">
    <citation type="submission" date="2023-02" db="EMBL/GenBank/DDBJ databases">
        <title>Mannheimia cairiniae sp. nov., a novel species of Mannheimia obtained from moscovy ducks (Cairina moschata) and reclassification of Mannheimia ovis as heterotypic synonym of Mannheimia pernigra.</title>
        <authorList>
            <person name="Christensen H."/>
        </authorList>
    </citation>
    <scope>NUCLEOTIDE SEQUENCE [LARGE SCALE GENOMIC DNA]</scope>
    <source>
        <strain evidence="2 3">AT1</strain>
    </source>
</reference>
<evidence type="ECO:0000313" key="2">
    <source>
        <dbReference type="EMBL" id="MDD0823387.1"/>
    </source>
</evidence>
<organism evidence="2 3">
    <name type="scientific">Mannheimia cairinae</name>
    <dbReference type="NCBI Taxonomy" id="3025936"/>
    <lineage>
        <taxon>Bacteria</taxon>
        <taxon>Pseudomonadati</taxon>
        <taxon>Pseudomonadota</taxon>
        <taxon>Gammaproteobacteria</taxon>
        <taxon>Pasteurellales</taxon>
        <taxon>Pasteurellaceae</taxon>
        <taxon>Mannheimia</taxon>
    </lineage>
</organism>
<gene>
    <name evidence="2" type="ORF">PTQ27_02735</name>
</gene>
<evidence type="ECO:0008006" key="4">
    <source>
        <dbReference type="Google" id="ProtNLM"/>
    </source>
</evidence>
<evidence type="ECO:0000313" key="3">
    <source>
        <dbReference type="Proteomes" id="UP001221909"/>
    </source>
</evidence>
<accession>A0ABT5MR97</accession>